<dbReference type="Gene3D" id="1.20.1440.100">
    <property type="entry name" value="SG protein - dephosphorylation function"/>
    <property type="match status" value="1"/>
</dbReference>
<dbReference type="CDD" id="cd02612">
    <property type="entry name" value="HAD_PGPPase"/>
    <property type="match status" value="1"/>
</dbReference>
<accession>A0A3P8M5A5</accession>
<dbReference type="GO" id="GO:0046872">
    <property type="term" value="F:metal ion binding"/>
    <property type="evidence" value="ECO:0007669"/>
    <property type="project" value="UniProtKB-KW"/>
</dbReference>
<dbReference type="InterPro" id="IPR023214">
    <property type="entry name" value="HAD_sf"/>
</dbReference>
<dbReference type="GO" id="GO:0016787">
    <property type="term" value="F:hydrolase activity"/>
    <property type="evidence" value="ECO:0007669"/>
    <property type="project" value="UniProtKB-KW"/>
</dbReference>
<name>A0A3P8M5A5_RAOTE</name>
<dbReference type="KEGG" id="rtg:NCTC13098_05912"/>
<dbReference type="NCBIfam" id="TIGR01490">
    <property type="entry name" value="HAD-SF-IB-hyp1"/>
    <property type="match status" value="1"/>
</dbReference>
<dbReference type="Proteomes" id="UP000274346">
    <property type="component" value="Chromosome"/>
</dbReference>
<evidence type="ECO:0000256" key="2">
    <source>
        <dbReference type="ARBA" id="ARBA00022801"/>
    </source>
</evidence>
<evidence type="ECO:0000256" key="3">
    <source>
        <dbReference type="ARBA" id="ARBA00022842"/>
    </source>
</evidence>
<dbReference type="NCBIfam" id="TIGR01488">
    <property type="entry name" value="HAD-SF-IB"/>
    <property type="match status" value="1"/>
</dbReference>
<keyword evidence="2 4" id="KW-0378">Hydrolase</keyword>
<evidence type="ECO:0000256" key="1">
    <source>
        <dbReference type="ARBA" id="ARBA00022723"/>
    </source>
</evidence>
<dbReference type="EMBL" id="LR131271">
    <property type="protein sequence ID" value="VDR29503.1"/>
    <property type="molecule type" value="Genomic_DNA"/>
</dbReference>
<dbReference type="Pfam" id="PF12710">
    <property type="entry name" value="HAD"/>
    <property type="match status" value="1"/>
</dbReference>
<sequence>MSNALTIFDLDNTLIKGDSSTVWSRFLVREGWISDPDYLAREAMLMADYDRGEMNIADYVALIQAPLIGVPQAEVDGLVARCVREEILPRVYPQAWEVIRTLRARGEQMLVISASVSLLVQAVSDGLGIEQALGIDVEMADGGYSGVIAGTPSYQHGKVIRLAQWRQAYPQFAGEVTFYTDSINDLPLCLHADRVRLVNPCPQLAAANEEHRWPVLSWQL</sequence>
<reference evidence="4 5" key="1">
    <citation type="submission" date="2018-12" db="EMBL/GenBank/DDBJ databases">
        <authorList>
            <consortium name="Pathogen Informatics"/>
        </authorList>
    </citation>
    <scope>NUCLEOTIDE SEQUENCE [LARGE SCALE GENOMIC DNA]</scope>
    <source>
        <strain evidence="4 5">NCTC13098</strain>
    </source>
</reference>
<dbReference type="InterPro" id="IPR050582">
    <property type="entry name" value="HAD-like_SerB"/>
</dbReference>
<dbReference type="InterPro" id="IPR006385">
    <property type="entry name" value="HAD_hydro_SerB1"/>
</dbReference>
<dbReference type="InterPro" id="IPR036412">
    <property type="entry name" value="HAD-like_sf"/>
</dbReference>
<keyword evidence="1" id="KW-0479">Metal-binding</keyword>
<dbReference type="Gene3D" id="3.40.50.1000">
    <property type="entry name" value="HAD superfamily/HAD-like"/>
    <property type="match status" value="1"/>
</dbReference>
<evidence type="ECO:0000313" key="4">
    <source>
        <dbReference type="EMBL" id="VDR29503.1"/>
    </source>
</evidence>
<proteinExistence type="predicted"/>
<dbReference type="PANTHER" id="PTHR43344">
    <property type="entry name" value="PHOSPHOSERINE PHOSPHATASE"/>
    <property type="match status" value="1"/>
</dbReference>
<protein>
    <submittedName>
        <fullName evidence="4">HAD hydrolase, family IB</fullName>
    </submittedName>
</protein>
<gene>
    <name evidence="4" type="ORF">NCTC13098_05912</name>
</gene>
<dbReference type="SUPFAM" id="SSF56784">
    <property type="entry name" value="HAD-like"/>
    <property type="match status" value="1"/>
</dbReference>
<keyword evidence="3" id="KW-0460">Magnesium</keyword>
<dbReference type="AlphaFoldDB" id="A0A3P8M5A5"/>
<dbReference type="PANTHER" id="PTHR43344:SF13">
    <property type="entry name" value="PHOSPHATASE RV3661-RELATED"/>
    <property type="match status" value="1"/>
</dbReference>
<organism evidence="4 5">
    <name type="scientific">Raoultella terrigena</name>
    <name type="common">Klebsiella terrigena</name>
    <dbReference type="NCBI Taxonomy" id="577"/>
    <lineage>
        <taxon>Bacteria</taxon>
        <taxon>Pseudomonadati</taxon>
        <taxon>Pseudomonadota</taxon>
        <taxon>Gammaproteobacteria</taxon>
        <taxon>Enterobacterales</taxon>
        <taxon>Enterobacteriaceae</taxon>
        <taxon>Klebsiella/Raoultella group</taxon>
        <taxon>Raoultella</taxon>
    </lineage>
</organism>
<evidence type="ECO:0000313" key="5">
    <source>
        <dbReference type="Proteomes" id="UP000274346"/>
    </source>
</evidence>